<dbReference type="Pfam" id="PF22685">
    <property type="entry name" value="Gal80p_C-like"/>
    <property type="match status" value="1"/>
</dbReference>
<gene>
    <name evidence="3" type="ORF">SLS59_006589</name>
</gene>
<dbReference type="InterPro" id="IPR055080">
    <property type="entry name" value="Gal80p-like_C"/>
</dbReference>
<organism evidence="3 4">
    <name type="scientific">Nothophoma quercina</name>
    <dbReference type="NCBI Taxonomy" id="749835"/>
    <lineage>
        <taxon>Eukaryota</taxon>
        <taxon>Fungi</taxon>
        <taxon>Dikarya</taxon>
        <taxon>Ascomycota</taxon>
        <taxon>Pezizomycotina</taxon>
        <taxon>Dothideomycetes</taxon>
        <taxon>Pleosporomycetidae</taxon>
        <taxon>Pleosporales</taxon>
        <taxon>Pleosporineae</taxon>
        <taxon>Didymellaceae</taxon>
        <taxon>Nothophoma</taxon>
    </lineage>
</organism>
<dbReference type="SUPFAM" id="SSF51735">
    <property type="entry name" value="NAD(P)-binding Rossmann-fold domains"/>
    <property type="match status" value="1"/>
</dbReference>
<name>A0ABR3R438_9PLEO</name>
<dbReference type="Pfam" id="PF01408">
    <property type="entry name" value="GFO_IDH_MocA"/>
    <property type="match status" value="1"/>
</dbReference>
<dbReference type="SUPFAM" id="SSF55347">
    <property type="entry name" value="Glyceraldehyde-3-phosphate dehydrogenase-like, C-terminal domain"/>
    <property type="match status" value="1"/>
</dbReference>
<accession>A0ABR3R438</accession>
<dbReference type="Gene3D" id="3.30.360.10">
    <property type="entry name" value="Dihydrodipicolinate Reductase, domain 2"/>
    <property type="match status" value="1"/>
</dbReference>
<dbReference type="InterPro" id="IPR036291">
    <property type="entry name" value="NAD(P)-bd_dom_sf"/>
</dbReference>
<reference evidence="3 4" key="1">
    <citation type="submission" date="2024-02" db="EMBL/GenBank/DDBJ databases">
        <title>De novo assembly and annotation of 12 fungi associated with fruit tree decline syndrome in Ontario, Canada.</title>
        <authorList>
            <person name="Sulman M."/>
            <person name="Ellouze W."/>
            <person name="Ilyukhin E."/>
        </authorList>
    </citation>
    <scope>NUCLEOTIDE SEQUENCE [LARGE SCALE GENOMIC DNA]</scope>
    <source>
        <strain evidence="3 4">M97-236</strain>
    </source>
</reference>
<keyword evidence="4" id="KW-1185">Reference proteome</keyword>
<feature type="domain" description="Gfo/Idh/MocA-like oxidoreductase N-terminal" evidence="1">
    <location>
        <begin position="4"/>
        <end position="121"/>
    </location>
</feature>
<protein>
    <recommendedName>
        <fullName evidence="5">Gfo/Idh/MocA-like oxidoreductase N-terminal domain-containing protein</fullName>
    </recommendedName>
</protein>
<evidence type="ECO:0000259" key="2">
    <source>
        <dbReference type="Pfam" id="PF22685"/>
    </source>
</evidence>
<dbReference type="PANTHER" id="PTHR43708:SF1">
    <property type="entry name" value="GALACTOSE_LACTOSE METABOLISM REGULATORY PROTEIN GAL80"/>
    <property type="match status" value="1"/>
</dbReference>
<evidence type="ECO:0000313" key="4">
    <source>
        <dbReference type="Proteomes" id="UP001521222"/>
    </source>
</evidence>
<dbReference type="Proteomes" id="UP001521222">
    <property type="component" value="Unassembled WGS sequence"/>
</dbReference>
<feature type="domain" description="Gal80p-like C-terminal" evidence="2">
    <location>
        <begin position="140"/>
        <end position="292"/>
    </location>
</feature>
<dbReference type="PANTHER" id="PTHR43708">
    <property type="entry name" value="CONSERVED EXPRESSED OXIDOREDUCTASE (EUROFUNG)"/>
    <property type="match status" value="1"/>
</dbReference>
<sequence>MAPIRVALVGLSASAKVTWAADAHLPYLLSTRGRQHYQLVALLNSSVEAAESAKATFNLSDNVKAYGDSVELAADPDIDLVVVNTRADVHFTVVEPSLRAGKGVFVEWPLAENLAKAIELTKGRLYPNSIVGLQGRVAPLTLLLKEILISDIIGKVLNSEARIYGNLAQRDGLLEGVTYFADRKVGGHPINIWYGHTIDFVHEVLGNWQDFHAVGQVQRPLLNVIGAAGKITGTVKSDVPDYLSVHGTLQNDRGVVAPGATLVATFRLGPQFKGEPGFVWTIGGEKGELRLAAPGPYLQSGYSFDGPITIAQHDYATDQVTEVGWDWPGWQKEYGLKARSTAELYERYAEWVENGRPDVLAEDRQWPRLEDGVALTREFDKLYKQIDPEW</sequence>
<dbReference type="InterPro" id="IPR051317">
    <property type="entry name" value="Gfo/Idh/MocA_oxidoreduct"/>
</dbReference>
<evidence type="ECO:0000259" key="1">
    <source>
        <dbReference type="Pfam" id="PF01408"/>
    </source>
</evidence>
<dbReference type="Gene3D" id="3.40.50.720">
    <property type="entry name" value="NAD(P)-binding Rossmann-like Domain"/>
    <property type="match status" value="1"/>
</dbReference>
<dbReference type="InterPro" id="IPR000683">
    <property type="entry name" value="Gfo/Idh/MocA-like_OxRdtase_N"/>
</dbReference>
<dbReference type="EMBL" id="JAKIXB020000021">
    <property type="protein sequence ID" value="KAL1599137.1"/>
    <property type="molecule type" value="Genomic_DNA"/>
</dbReference>
<proteinExistence type="predicted"/>
<evidence type="ECO:0000313" key="3">
    <source>
        <dbReference type="EMBL" id="KAL1599137.1"/>
    </source>
</evidence>
<evidence type="ECO:0008006" key="5">
    <source>
        <dbReference type="Google" id="ProtNLM"/>
    </source>
</evidence>
<comment type="caution">
    <text evidence="3">The sequence shown here is derived from an EMBL/GenBank/DDBJ whole genome shotgun (WGS) entry which is preliminary data.</text>
</comment>